<evidence type="ECO:0000259" key="4">
    <source>
        <dbReference type="Pfam" id="PF00668"/>
    </source>
</evidence>
<dbReference type="PANTHER" id="PTHR44845">
    <property type="entry name" value="CARRIER DOMAIN-CONTAINING PROTEIN"/>
    <property type="match status" value="1"/>
</dbReference>
<dbReference type="RefSeq" id="WP_259831828.1">
    <property type="nucleotide sequence ID" value="NZ_JANZQH010000026.1"/>
</dbReference>
<feature type="domain" description="Condensation" evidence="4">
    <location>
        <begin position="2"/>
        <end position="108"/>
    </location>
</feature>
<accession>A0ABT2IN71</accession>
<dbReference type="Gene3D" id="3.30.559.30">
    <property type="entry name" value="Nonribosomal peptide synthetase, condensation domain"/>
    <property type="match status" value="1"/>
</dbReference>
<evidence type="ECO:0000259" key="3">
    <source>
        <dbReference type="Pfam" id="PF00501"/>
    </source>
</evidence>
<proteinExistence type="predicted"/>
<feature type="domain" description="AMP-dependent synthetase/ligase" evidence="3">
    <location>
        <begin position="134"/>
        <end position="459"/>
    </location>
</feature>
<dbReference type="Gene3D" id="3.40.50.12780">
    <property type="entry name" value="N-terminal domain of ligase-like"/>
    <property type="match status" value="1"/>
</dbReference>
<dbReference type="SUPFAM" id="SSF56801">
    <property type="entry name" value="Acetyl-CoA synthetase-like"/>
    <property type="match status" value="1"/>
</dbReference>
<gene>
    <name evidence="5" type="ORF">NZD88_21250</name>
</gene>
<protein>
    <submittedName>
        <fullName evidence="5">AMP-binding protein</fullName>
    </submittedName>
</protein>
<evidence type="ECO:0000256" key="2">
    <source>
        <dbReference type="ARBA" id="ARBA00022553"/>
    </source>
</evidence>
<keyword evidence="2" id="KW-0597">Phosphoprotein</keyword>
<evidence type="ECO:0000313" key="6">
    <source>
        <dbReference type="Proteomes" id="UP001142057"/>
    </source>
</evidence>
<evidence type="ECO:0000313" key="5">
    <source>
        <dbReference type="EMBL" id="MCT2410086.1"/>
    </source>
</evidence>
<reference evidence="5" key="1">
    <citation type="submission" date="2022-08" db="EMBL/GenBank/DDBJ databases">
        <title>Chryseobacterium antibioticum,isolated from the rhizosphere soil of Pyrola in Tibet.</title>
        <authorList>
            <person name="Kan Y."/>
        </authorList>
    </citation>
    <scope>NUCLEOTIDE SEQUENCE</scope>
    <source>
        <strain evidence="5">Pc2-12</strain>
    </source>
</reference>
<keyword evidence="6" id="KW-1185">Reference proteome</keyword>
<dbReference type="InterPro" id="IPR020459">
    <property type="entry name" value="AMP-binding"/>
</dbReference>
<dbReference type="InterPro" id="IPR020845">
    <property type="entry name" value="AMP-binding_CS"/>
</dbReference>
<dbReference type="EMBL" id="JANZQH010000026">
    <property type="protein sequence ID" value="MCT2410086.1"/>
    <property type="molecule type" value="Genomic_DNA"/>
</dbReference>
<dbReference type="Pfam" id="PF00668">
    <property type="entry name" value="Condensation"/>
    <property type="match status" value="1"/>
</dbReference>
<organism evidence="5 6">
    <name type="scientific">Chryseobacterium pyrolae</name>
    <dbReference type="NCBI Taxonomy" id="2987481"/>
    <lineage>
        <taxon>Bacteria</taxon>
        <taxon>Pseudomonadati</taxon>
        <taxon>Bacteroidota</taxon>
        <taxon>Flavobacteriia</taxon>
        <taxon>Flavobacteriales</taxon>
        <taxon>Weeksellaceae</taxon>
        <taxon>Chryseobacterium group</taxon>
        <taxon>Chryseobacterium</taxon>
    </lineage>
</organism>
<evidence type="ECO:0000256" key="1">
    <source>
        <dbReference type="ARBA" id="ARBA00022450"/>
    </source>
</evidence>
<dbReference type="InterPro" id="IPR000873">
    <property type="entry name" value="AMP-dep_synth/lig_dom"/>
</dbReference>
<dbReference type="InterPro" id="IPR042099">
    <property type="entry name" value="ANL_N_sf"/>
</dbReference>
<name>A0ABT2IN71_9FLAO</name>
<dbReference type="InterPro" id="IPR001242">
    <property type="entry name" value="Condensation_dom"/>
</dbReference>
<dbReference type="PRINTS" id="PR00154">
    <property type="entry name" value="AMPBINDING"/>
</dbReference>
<dbReference type="Proteomes" id="UP001142057">
    <property type="component" value="Unassembled WGS sequence"/>
</dbReference>
<sequence>MSRNPVFDVMLNFQDQESGNTDRSVDLSEGMSGSSYEGVSYAVSKFDLDFSFSANGSGLTIGLCYNTDIYERSFADRLIKSLELLLVSIIDSPDVGVDQLDILEAEERYAVTEGFNRTKADYPRDKTVIDLFASQVLLNPDHTALLYDDHTLSYRDLDERSNQFANYLRSQYGIGRESLVGVRLERSEDLLITIFGILKSGGAYVPIDPSYPSERITYMIEDSGCKVVVDSEELLLFHMESESYSVSPPGCNPHPSDLAYVIYTSGSTGRPKGVMVEHGGLVNRLDWMQGAYSLSSSDTLIQKTSYSFDVSVWELLWWSLYGSKLSILSPGSEKSAESLLSNIASNEVSVIHFVPSMLETFLYYLDAHVEALAKLKSLKQVFVSGEALTVHQNSEFFRLLPDVGLMNLYGPTEATIDVTYFKCHAGLESSIPIGRPISNIQMYILSENEILCPIGVVGE</sequence>
<dbReference type="Pfam" id="PF00501">
    <property type="entry name" value="AMP-binding"/>
    <property type="match status" value="1"/>
</dbReference>
<comment type="caution">
    <text evidence="5">The sequence shown here is derived from an EMBL/GenBank/DDBJ whole genome shotgun (WGS) entry which is preliminary data.</text>
</comment>
<dbReference type="CDD" id="cd05930">
    <property type="entry name" value="A_NRPS"/>
    <property type="match status" value="1"/>
</dbReference>
<keyword evidence="1" id="KW-0596">Phosphopantetheine</keyword>
<dbReference type="PROSITE" id="PS00455">
    <property type="entry name" value="AMP_BINDING"/>
    <property type="match status" value="1"/>
</dbReference>
<dbReference type="SUPFAM" id="SSF52777">
    <property type="entry name" value="CoA-dependent acyltransferases"/>
    <property type="match status" value="1"/>
</dbReference>
<dbReference type="PANTHER" id="PTHR44845:SF7">
    <property type="entry name" value="PLIPASTATIN SYNTHASE SUBUNIT D"/>
    <property type="match status" value="1"/>
</dbReference>
<feature type="non-terminal residue" evidence="5">
    <location>
        <position position="459"/>
    </location>
</feature>